<evidence type="ECO:0000313" key="2">
    <source>
        <dbReference type="Proteomes" id="UP001060085"/>
    </source>
</evidence>
<dbReference type="EMBL" id="CM044706">
    <property type="protein sequence ID" value="KAI5656317.1"/>
    <property type="molecule type" value="Genomic_DNA"/>
</dbReference>
<proteinExistence type="predicted"/>
<protein>
    <submittedName>
        <fullName evidence="1">Uncharacterized protein</fullName>
    </submittedName>
</protein>
<sequence>MERGEAAVASPSSSSSVSNDSDKRFPLTFREVSLAFGVVFGFLAGLVGVYMTMPASDYSFLKLPRTLEDIQVLRDHLESYTSDYTAQVLIGYCTVYIFMQTFMIPGTVFMSLLAGSLFGVFKGVALVVFTATAGASSCYFLSKLIGRPLVFSLWPDKLTFFQTEVTKRRKRLLNYMLFLRVTPTLPNTFINVASPIVDVPFHIFLLATVIGLIPAAFVTVRAGIALGDLQTVGDLYDFQSIATLFLIGAVSVTPALIGNNAN</sequence>
<dbReference type="Proteomes" id="UP001060085">
    <property type="component" value="Linkage Group LG06"/>
</dbReference>
<name>A0ACC0A781_CATRO</name>
<comment type="caution">
    <text evidence="1">The sequence shown here is derived from an EMBL/GenBank/DDBJ whole genome shotgun (WGS) entry which is preliminary data.</text>
</comment>
<organism evidence="1 2">
    <name type="scientific">Catharanthus roseus</name>
    <name type="common">Madagascar periwinkle</name>
    <name type="synonym">Vinca rosea</name>
    <dbReference type="NCBI Taxonomy" id="4058"/>
    <lineage>
        <taxon>Eukaryota</taxon>
        <taxon>Viridiplantae</taxon>
        <taxon>Streptophyta</taxon>
        <taxon>Embryophyta</taxon>
        <taxon>Tracheophyta</taxon>
        <taxon>Spermatophyta</taxon>
        <taxon>Magnoliopsida</taxon>
        <taxon>eudicotyledons</taxon>
        <taxon>Gunneridae</taxon>
        <taxon>Pentapetalae</taxon>
        <taxon>asterids</taxon>
        <taxon>lamiids</taxon>
        <taxon>Gentianales</taxon>
        <taxon>Apocynaceae</taxon>
        <taxon>Rauvolfioideae</taxon>
        <taxon>Vinceae</taxon>
        <taxon>Catharanthinae</taxon>
        <taxon>Catharanthus</taxon>
    </lineage>
</organism>
<gene>
    <name evidence="1" type="ORF">M9H77_25110</name>
</gene>
<keyword evidence="2" id="KW-1185">Reference proteome</keyword>
<accession>A0ACC0A781</accession>
<evidence type="ECO:0000313" key="1">
    <source>
        <dbReference type="EMBL" id="KAI5656317.1"/>
    </source>
</evidence>
<reference evidence="2" key="1">
    <citation type="journal article" date="2023" name="Nat. Plants">
        <title>Single-cell RNA sequencing provides a high-resolution roadmap for understanding the multicellular compartmentation of specialized metabolism.</title>
        <authorList>
            <person name="Sun S."/>
            <person name="Shen X."/>
            <person name="Li Y."/>
            <person name="Li Y."/>
            <person name="Wang S."/>
            <person name="Li R."/>
            <person name="Zhang H."/>
            <person name="Shen G."/>
            <person name="Guo B."/>
            <person name="Wei J."/>
            <person name="Xu J."/>
            <person name="St-Pierre B."/>
            <person name="Chen S."/>
            <person name="Sun C."/>
        </authorList>
    </citation>
    <scope>NUCLEOTIDE SEQUENCE [LARGE SCALE GENOMIC DNA]</scope>
</reference>